<protein>
    <submittedName>
        <fullName evidence="2">Uncharacterized protein</fullName>
    </submittedName>
</protein>
<name>A0AAV2LJ70_KNICA</name>
<organism evidence="2 3">
    <name type="scientific">Knipowitschia caucasica</name>
    <name type="common">Caucasian dwarf goby</name>
    <name type="synonym">Pomatoschistus caucasicus</name>
    <dbReference type="NCBI Taxonomy" id="637954"/>
    <lineage>
        <taxon>Eukaryota</taxon>
        <taxon>Metazoa</taxon>
        <taxon>Chordata</taxon>
        <taxon>Craniata</taxon>
        <taxon>Vertebrata</taxon>
        <taxon>Euteleostomi</taxon>
        <taxon>Actinopterygii</taxon>
        <taxon>Neopterygii</taxon>
        <taxon>Teleostei</taxon>
        <taxon>Neoteleostei</taxon>
        <taxon>Acanthomorphata</taxon>
        <taxon>Gobiaria</taxon>
        <taxon>Gobiiformes</taxon>
        <taxon>Gobioidei</taxon>
        <taxon>Gobiidae</taxon>
        <taxon>Gobiinae</taxon>
        <taxon>Knipowitschia</taxon>
    </lineage>
</organism>
<evidence type="ECO:0000313" key="2">
    <source>
        <dbReference type="EMBL" id="CAL1601581.1"/>
    </source>
</evidence>
<sequence length="89" mass="10091">MTYGLEGWYGCYSVAQIKRATSLPRKTRCWSRGVTKSKKHPSVISDGTLRLVGDLIEERQSCGGEGQPEQPTTILKTSNYMRDHHHEKL</sequence>
<keyword evidence="3" id="KW-1185">Reference proteome</keyword>
<proteinExistence type="predicted"/>
<accession>A0AAV2LJ70</accession>
<feature type="compositionally biased region" description="Polar residues" evidence="1">
    <location>
        <begin position="69"/>
        <end position="80"/>
    </location>
</feature>
<feature type="region of interest" description="Disordered" evidence="1">
    <location>
        <begin position="61"/>
        <end position="89"/>
    </location>
</feature>
<gene>
    <name evidence="2" type="ORF">KC01_LOCUS29517</name>
</gene>
<reference evidence="2 3" key="1">
    <citation type="submission" date="2024-04" db="EMBL/GenBank/DDBJ databases">
        <authorList>
            <person name="Waldvogel A.-M."/>
            <person name="Schoenle A."/>
        </authorList>
    </citation>
    <scope>NUCLEOTIDE SEQUENCE [LARGE SCALE GENOMIC DNA]</scope>
</reference>
<evidence type="ECO:0000313" key="3">
    <source>
        <dbReference type="Proteomes" id="UP001497482"/>
    </source>
</evidence>
<dbReference type="AlphaFoldDB" id="A0AAV2LJ70"/>
<evidence type="ECO:0000256" key="1">
    <source>
        <dbReference type="SAM" id="MobiDB-lite"/>
    </source>
</evidence>
<dbReference type="Proteomes" id="UP001497482">
    <property type="component" value="Chromosome 3"/>
</dbReference>
<dbReference type="EMBL" id="OZ035825">
    <property type="protein sequence ID" value="CAL1601581.1"/>
    <property type="molecule type" value="Genomic_DNA"/>
</dbReference>